<evidence type="ECO:0000256" key="1">
    <source>
        <dbReference type="SAM" id="Phobius"/>
    </source>
</evidence>
<proteinExistence type="predicted"/>
<keyword evidence="1" id="KW-0472">Membrane</keyword>
<keyword evidence="1" id="KW-1133">Transmembrane helix</keyword>
<evidence type="ECO:0000313" key="3">
    <source>
        <dbReference type="Proteomes" id="UP001151760"/>
    </source>
</evidence>
<name>A0ABQ5DG21_9ASTR</name>
<comment type="caution">
    <text evidence="2">The sequence shown here is derived from an EMBL/GenBank/DDBJ whole genome shotgun (WGS) entry which is preliminary data.</text>
</comment>
<protein>
    <recommendedName>
        <fullName evidence="4">Secreted protein</fullName>
    </recommendedName>
</protein>
<gene>
    <name evidence="2" type="ORF">Tco_0937368</name>
</gene>
<organism evidence="2 3">
    <name type="scientific">Tanacetum coccineum</name>
    <dbReference type="NCBI Taxonomy" id="301880"/>
    <lineage>
        <taxon>Eukaryota</taxon>
        <taxon>Viridiplantae</taxon>
        <taxon>Streptophyta</taxon>
        <taxon>Embryophyta</taxon>
        <taxon>Tracheophyta</taxon>
        <taxon>Spermatophyta</taxon>
        <taxon>Magnoliopsida</taxon>
        <taxon>eudicotyledons</taxon>
        <taxon>Gunneridae</taxon>
        <taxon>Pentapetalae</taxon>
        <taxon>asterids</taxon>
        <taxon>campanulids</taxon>
        <taxon>Asterales</taxon>
        <taxon>Asteraceae</taxon>
        <taxon>Asteroideae</taxon>
        <taxon>Anthemideae</taxon>
        <taxon>Anthemidinae</taxon>
        <taxon>Tanacetum</taxon>
    </lineage>
</organism>
<reference evidence="2" key="1">
    <citation type="journal article" date="2022" name="Int. J. Mol. Sci.">
        <title>Draft Genome of Tanacetum Coccineum: Genomic Comparison of Closely Related Tanacetum-Family Plants.</title>
        <authorList>
            <person name="Yamashiro T."/>
            <person name="Shiraishi A."/>
            <person name="Nakayama K."/>
            <person name="Satake H."/>
        </authorList>
    </citation>
    <scope>NUCLEOTIDE SEQUENCE</scope>
</reference>
<evidence type="ECO:0008006" key="4">
    <source>
        <dbReference type="Google" id="ProtNLM"/>
    </source>
</evidence>
<sequence>MVMVTARVASVVWMVAMMRLVVATTTVVVAMMVTFGVKGHGGVVDRDGDVVDIEMVSGCGGSSDKCGDDVDIAMMVWWVSFGGRQRVVVSTTVVESVEGNVTMVEMVDRGRSGPVERVLWWLADGGG</sequence>
<keyword evidence="1" id="KW-0812">Transmembrane</keyword>
<keyword evidence="3" id="KW-1185">Reference proteome</keyword>
<reference evidence="2" key="2">
    <citation type="submission" date="2022-01" db="EMBL/GenBank/DDBJ databases">
        <authorList>
            <person name="Yamashiro T."/>
            <person name="Shiraishi A."/>
            <person name="Satake H."/>
            <person name="Nakayama K."/>
        </authorList>
    </citation>
    <scope>NUCLEOTIDE SEQUENCE</scope>
</reference>
<dbReference type="Proteomes" id="UP001151760">
    <property type="component" value="Unassembled WGS sequence"/>
</dbReference>
<feature type="transmembrane region" description="Helical" evidence="1">
    <location>
        <begin position="12"/>
        <end position="37"/>
    </location>
</feature>
<accession>A0ABQ5DG21</accession>
<evidence type="ECO:0000313" key="2">
    <source>
        <dbReference type="EMBL" id="GJT37503.1"/>
    </source>
</evidence>
<dbReference type="EMBL" id="BQNB010015228">
    <property type="protein sequence ID" value="GJT37503.1"/>
    <property type="molecule type" value="Genomic_DNA"/>
</dbReference>